<sequence length="563" mass="65653">MRFWDIFKINKIENQTNKSDLENHIDNDKIFNSNLFQYDYLKSLSNSNNIQKFTPTKIDSLSFNDIFVFGGNIEGHHDVGDAKLALNKFGAIYGQGSGLQGKCYAIPTIFSDINAVIPFVNEFIDFAKKNNDRNYYVTRIGCGIAGFKDEEIAPLFAKALNLSNVYLPESFVLVLIKTQDPDILNIFKEIDEDRKYSLDHYSKLSDNHLRNNEDFVYIKDEYPGYMEKLLYFEKELSSKFDCHLGMEIEDHLNSYLRFWIKKSGKRLSNDELNSNHVNFIKNIESTLRKTCKQCGSITNFNSFLCEECHYNGNREEFTLSVSSNLYFLNNRYLNRIEKYQNKYFIRKDIRYINPLNEFDYAKFGYYFFYKKDLYVISDNPKYKGLDLKNNFINSVYGNFMRSDLFMIKGLYAGKDTGFIDDNDAKIYTGDIIRLKEVGHYSVSDALKSFKKDRFVANENQLLIEVYGVVSSQIYFPEAYHAVLQGTGGFLCYGTEMEIIGNIFYDLTPNKRIDIRKKAIKIAHSNNDPNGFWNIHTTENISENLKLIKTPSFKFYKESNENNL</sequence>
<comment type="caution">
    <text evidence="1">The sequence shown here is derived from an EMBL/GenBank/DDBJ whole genome shotgun (WGS) entry which is preliminary data.</text>
</comment>
<dbReference type="Proteomes" id="UP001156141">
    <property type="component" value="Unassembled WGS sequence"/>
</dbReference>
<evidence type="ECO:0008006" key="3">
    <source>
        <dbReference type="Google" id="ProtNLM"/>
    </source>
</evidence>
<proteinExistence type="predicted"/>
<protein>
    <recommendedName>
        <fullName evidence="3">Macro domain-containing protein</fullName>
    </recommendedName>
</protein>
<dbReference type="SUPFAM" id="SSF159006">
    <property type="entry name" value="YopX-like"/>
    <property type="match status" value="1"/>
</dbReference>
<dbReference type="RefSeq" id="WP_240572505.1">
    <property type="nucleotide sequence ID" value="NZ_CP136709.1"/>
</dbReference>
<organism evidence="1 2">
    <name type="scientific">Aestuariibaculum lutulentum</name>
    <dbReference type="NCBI Taxonomy" id="2920935"/>
    <lineage>
        <taxon>Bacteria</taxon>
        <taxon>Pseudomonadati</taxon>
        <taxon>Bacteroidota</taxon>
        <taxon>Flavobacteriia</taxon>
        <taxon>Flavobacteriales</taxon>
        <taxon>Flavobacteriaceae</taxon>
    </lineage>
</organism>
<reference evidence="1" key="1">
    <citation type="submission" date="2022-02" db="EMBL/GenBank/DDBJ databases">
        <title>Aestuariibaculum sp., a marine bacterium isolated from sediment in Guangxi.</title>
        <authorList>
            <person name="Ying J."/>
        </authorList>
    </citation>
    <scope>NUCLEOTIDE SEQUENCE</scope>
    <source>
        <strain evidence="1">L182</strain>
    </source>
</reference>
<evidence type="ECO:0000313" key="2">
    <source>
        <dbReference type="Proteomes" id="UP001156141"/>
    </source>
</evidence>
<keyword evidence="2" id="KW-1185">Reference proteome</keyword>
<gene>
    <name evidence="1" type="ORF">MKW35_06145</name>
</gene>
<evidence type="ECO:0000313" key="1">
    <source>
        <dbReference type="EMBL" id="MCH4552193.1"/>
    </source>
</evidence>
<accession>A0ABS9RGX2</accession>
<dbReference type="EMBL" id="JAKVQD010000001">
    <property type="protein sequence ID" value="MCH4552193.1"/>
    <property type="molecule type" value="Genomic_DNA"/>
</dbReference>
<name>A0ABS9RGX2_9FLAO</name>